<name>A0A7C8I9T5_9PLEO</name>
<sequence length="127" mass="14673">MLIAVRLQDFVFGAVLELVVLAPSWKVLAQDQNGTLDRHSRQEMMMAGSGFWYDAGKLRGDPLPRREFMVRGLAMISMQCRICYKILGLGLFPRSHRNLSAFLIYYSWEKVMSPIAISYYNPLRRLL</sequence>
<dbReference type="Proteomes" id="UP000481861">
    <property type="component" value="Unassembled WGS sequence"/>
</dbReference>
<feature type="chain" id="PRO_5028868028" evidence="1">
    <location>
        <begin position="30"/>
        <end position="127"/>
    </location>
</feature>
<proteinExistence type="predicted"/>
<organism evidence="2 3">
    <name type="scientific">Massariosphaeria phaeospora</name>
    <dbReference type="NCBI Taxonomy" id="100035"/>
    <lineage>
        <taxon>Eukaryota</taxon>
        <taxon>Fungi</taxon>
        <taxon>Dikarya</taxon>
        <taxon>Ascomycota</taxon>
        <taxon>Pezizomycotina</taxon>
        <taxon>Dothideomycetes</taxon>
        <taxon>Pleosporomycetidae</taxon>
        <taxon>Pleosporales</taxon>
        <taxon>Pleosporales incertae sedis</taxon>
        <taxon>Massariosphaeria</taxon>
    </lineage>
</organism>
<evidence type="ECO:0000256" key="1">
    <source>
        <dbReference type="SAM" id="SignalP"/>
    </source>
</evidence>
<comment type="caution">
    <text evidence="2">The sequence shown here is derived from an EMBL/GenBank/DDBJ whole genome shotgun (WGS) entry which is preliminary data.</text>
</comment>
<feature type="non-terminal residue" evidence="2">
    <location>
        <position position="127"/>
    </location>
</feature>
<accession>A0A7C8I9T5</accession>
<gene>
    <name evidence="2" type="ORF">BDV95DRAFT_574868</name>
</gene>
<dbReference type="EMBL" id="JAADJZ010000013">
    <property type="protein sequence ID" value="KAF2870913.1"/>
    <property type="molecule type" value="Genomic_DNA"/>
</dbReference>
<keyword evidence="3" id="KW-1185">Reference proteome</keyword>
<protein>
    <submittedName>
        <fullName evidence="2">Uncharacterized protein</fullName>
    </submittedName>
</protein>
<keyword evidence="1" id="KW-0732">Signal</keyword>
<reference evidence="2 3" key="1">
    <citation type="submission" date="2020-01" db="EMBL/GenBank/DDBJ databases">
        <authorList>
            <consortium name="DOE Joint Genome Institute"/>
            <person name="Haridas S."/>
            <person name="Albert R."/>
            <person name="Binder M."/>
            <person name="Bloem J."/>
            <person name="Labutti K."/>
            <person name="Salamov A."/>
            <person name="Andreopoulos B."/>
            <person name="Baker S.E."/>
            <person name="Barry K."/>
            <person name="Bills G."/>
            <person name="Bluhm B.H."/>
            <person name="Cannon C."/>
            <person name="Castanera R."/>
            <person name="Culley D.E."/>
            <person name="Daum C."/>
            <person name="Ezra D."/>
            <person name="Gonzalez J.B."/>
            <person name="Henrissat B."/>
            <person name="Kuo A."/>
            <person name="Liang C."/>
            <person name="Lipzen A."/>
            <person name="Lutzoni F."/>
            <person name="Magnuson J."/>
            <person name="Mondo S."/>
            <person name="Nolan M."/>
            <person name="Ohm R."/>
            <person name="Pangilinan J."/>
            <person name="Park H.-J.H."/>
            <person name="Ramirez L."/>
            <person name="Alfaro M."/>
            <person name="Sun H."/>
            <person name="Tritt A."/>
            <person name="Yoshinaga Y."/>
            <person name="Zwiers L.-H.L."/>
            <person name="Turgeon B.G."/>
            <person name="Goodwin S.B."/>
            <person name="Spatafora J.W."/>
            <person name="Crous P.W."/>
            <person name="Grigoriev I.V."/>
        </authorList>
    </citation>
    <scope>NUCLEOTIDE SEQUENCE [LARGE SCALE GENOMIC DNA]</scope>
    <source>
        <strain evidence="2 3">CBS 611.86</strain>
    </source>
</reference>
<feature type="signal peptide" evidence="1">
    <location>
        <begin position="1"/>
        <end position="29"/>
    </location>
</feature>
<dbReference type="AlphaFoldDB" id="A0A7C8I9T5"/>
<evidence type="ECO:0000313" key="3">
    <source>
        <dbReference type="Proteomes" id="UP000481861"/>
    </source>
</evidence>
<evidence type="ECO:0000313" key="2">
    <source>
        <dbReference type="EMBL" id="KAF2870913.1"/>
    </source>
</evidence>